<organism evidence="1 2">
    <name type="scientific">Edaphobacillus lindanitolerans</name>
    <dbReference type="NCBI Taxonomy" id="550447"/>
    <lineage>
        <taxon>Bacteria</taxon>
        <taxon>Bacillati</taxon>
        <taxon>Bacillota</taxon>
        <taxon>Bacilli</taxon>
        <taxon>Bacillales</taxon>
        <taxon>Bacillaceae</taxon>
        <taxon>Edaphobacillus</taxon>
    </lineage>
</organism>
<dbReference type="EMBL" id="FTPL01000001">
    <property type="protein sequence ID" value="SIT70973.1"/>
    <property type="molecule type" value="Genomic_DNA"/>
</dbReference>
<proteinExistence type="predicted"/>
<dbReference type="Gene3D" id="3.40.50.12580">
    <property type="match status" value="1"/>
</dbReference>
<dbReference type="PANTHER" id="PTHR37316:SF1">
    <property type="entry name" value="TEICHOIC ACID GLYCEROL-PHOSPHATE PRIMASE"/>
    <property type="match status" value="1"/>
</dbReference>
<reference evidence="2" key="1">
    <citation type="submission" date="2017-01" db="EMBL/GenBank/DDBJ databases">
        <authorList>
            <person name="Varghese N."/>
            <person name="Submissions S."/>
        </authorList>
    </citation>
    <scope>NUCLEOTIDE SEQUENCE [LARGE SCALE GENOMIC DNA]</scope>
    <source>
        <strain evidence="2">MNA4</strain>
    </source>
</reference>
<dbReference type="GO" id="GO:0016020">
    <property type="term" value="C:membrane"/>
    <property type="evidence" value="ECO:0007669"/>
    <property type="project" value="InterPro"/>
</dbReference>
<keyword evidence="2" id="KW-1185">Reference proteome</keyword>
<dbReference type="InterPro" id="IPR051612">
    <property type="entry name" value="Teichoic_Acid_Biosynth"/>
</dbReference>
<dbReference type="Pfam" id="PF04464">
    <property type="entry name" value="Glyphos_transf"/>
    <property type="match status" value="1"/>
</dbReference>
<dbReference type="PANTHER" id="PTHR37316">
    <property type="entry name" value="TEICHOIC ACID GLYCEROL-PHOSPHATE PRIMASE"/>
    <property type="match status" value="1"/>
</dbReference>
<dbReference type="AlphaFoldDB" id="A0A1U7PK61"/>
<accession>A0A1U7PK61</accession>
<protein>
    <submittedName>
        <fullName evidence="1">CDP-glycerol glycerophosphotransferase, TagB/SpsB family</fullName>
    </submittedName>
</protein>
<dbReference type="InterPro" id="IPR043148">
    <property type="entry name" value="TagF_C"/>
</dbReference>
<dbReference type="STRING" id="550447.SAMN05428946_0671"/>
<evidence type="ECO:0000313" key="2">
    <source>
        <dbReference type="Proteomes" id="UP000187550"/>
    </source>
</evidence>
<name>A0A1U7PK61_9BACI</name>
<dbReference type="GO" id="GO:0047355">
    <property type="term" value="F:CDP-glycerol glycerophosphotransferase activity"/>
    <property type="evidence" value="ECO:0007669"/>
    <property type="project" value="InterPro"/>
</dbReference>
<dbReference type="InterPro" id="IPR007554">
    <property type="entry name" value="Glycerophosphate_synth"/>
</dbReference>
<dbReference type="SUPFAM" id="SSF53756">
    <property type="entry name" value="UDP-Glycosyltransferase/glycogen phosphorylase"/>
    <property type="match status" value="1"/>
</dbReference>
<evidence type="ECO:0000313" key="1">
    <source>
        <dbReference type="EMBL" id="SIT70973.1"/>
    </source>
</evidence>
<gene>
    <name evidence="1" type="ORF">SAMN05428946_0671</name>
</gene>
<sequence length="380" mass="44401">MLKKTYLLLISLISNIYYRKKLSKKKIVILVDFEEDINELLGYLETHNLVGDFQITVYFNPRIRDKLMSHKDIRYREKKLWNTLGMVKEIQSCLFVILDNYVAEIGAMKWNASKTCIQIWHANGALKKFGLFNEDNYRYSDLKRYRNVYRRYDKILVGSSEMKGVFKKAFQVEDGAFLETGTLRTDKYFRIPESDGKLSELLASKKDKQVVLYTPTYREGENHFAFTSEELEKWRERGYIFIVRAHPTVNFKVPDGLSDFLINGQEFLLHELLFAADILITDYSSIAMEFSLLNKPIYFYCYDIEQYRQSPGLIDGFEEQICSPIFKDAKALLEAVSGELVKPADVEAFNRRWNTYTDGSACASLLSFLELREKEHELSS</sequence>
<dbReference type="Proteomes" id="UP000187550">
    <property type="component" value="Unassembled WGS sequence"/>
</dbReference>
<keyword evidence="1" id="KW-0808">Transferase</keyword>